<evidence type="ECO:0000313" key="9">
    <source>
        <dbReference type="Proteomes" id="UP001159363"/>
    </source>
</evidence>
<accession>A0ABQ9IP05</accession>
<dbReference type="InterPro" id="IPR008271">
    <property type="entry name" value="Ser/Thr_kinase_AS"/>
</dbReference>
<dbReference type="Proteomes" id="UP001159363">
    <property type="component" value="Chromosome 1"/>
</dbReference>
<feature type="region of interest" description="Disordered" evidence="6">
    <location>
        <begin position="81"/>
        <end position="111"/>
    </location>
</feature>
<organism evidence="8 9">
    <name type="scientific">Dryococelus australis</name>
    <dbReference type="NCBI Taxonomy" id="614101"/>
    <lineage>
        <taxon>Eukaryota</taxon>
        <taxon>Metazoa</taxon>
        <taxon>Ecdysozoa</taxon>
        <taxon>Arthropoda</taxon>
        <taxon>Hexapoda</taxon>
        <taxon>Insecta</taxon>
        <taxon>Pterygota</taxon>
        <taxon>Neoptera</taxon>
        <taxon>Polyneoptera</taxon>
        <taxon>Phasmatodea</taxon>
        <taxon>Verophasmatodea</taxon>
        <taxon>Anareolatae</taxon>
        <taxon>Phasmatidae</taxon>
        <taxon>Eurycanthinae</taxon>
        <taxon>Dryococelus</taxon>
    </lineage>
</organism>
<protein>
    <recommendedName>
        <fullName evidence="7">Protein kinase domain-containing protein</fullName>
    </recommendedName>
</protein>
<comment type="caution">
    <text evidence="8">The sequence shown here is derived from an EMBL/GenBank/DDBJ whole genome shotgun (WGS) entry which is preliminary data.</text>
</comment>
<dbReference type="EMBL" id="JARBHB010000001">
    <property type="protein sequence ID" value="KAJ8898376.1"/>
    <property type="molecule type" value="Genomic_DNA"/>
</dbReference>
<sequence>MEQRRNARAGETGDIRENSPEIELDYVSGGELFTHLYQREHFTEDEVRVYIGEIILALEHLHKVLLPEFLSAGGGEIKYWGRRNTPKKPAGPQQRQSCFPRTKNKGHSTGNLPARSFDAIFNVWARGGQLGRTPGFDGRNFPRTHQGLLAKVGHSGRGSSLARQSPVGLCVKSSRAHNTHMRTRKPVKVGSVVAVDTPRHATCRTLILSAKGGFVCLQLGIIYRDIKLENILLDCDGHIVLTDFGLSKEFLPDEKVST</sequence>
<feature type="region of interest" description="Disordered" evidence="6">
    <location>
        <begin position="1"/>
        <end position="20"/>
    </location>
</feature>
<keyword evidence="9" id="KW-1185">Reference proteome</keyword>
<feature type="domain" description="Protein kinase" evidence="7">
    <location>
        <begin position="1"/>
        <end position="258"/>
    </location>
</feature>
<evidence type="ECO:0000259" key="7">
    <source>
        <dbReference type="PROSITE" id="PS50011"/>
    </source>
</evidence>
<dbReference type="PANTHER" id="PTHR24351">
    <property type="entry name" value="RIBOSOMAL PROTEIN S6 KINASE"/>
    <property type="match status" value="1"/>
</dbReference>
<dbReference type="SUPFAM" id="SSF56112">
    <property type="entry name" value="Protein kinase-like (PK-like)"/>
    <property type="match status" value="1"/>
</dbReference>
<evidence type="ECO:0000256" key="5">
    <source>
        <dbReference type="ARBA" id="ARBA00022840"/>
    </source>
</evidence>
<evidence type="ECO:0000256" key="3">
    <source>
        <dbReference type="ARBA" id="ARBA00022741"/>
    </source>
</evidence>
<dbReference type="Pfam" id="PF00069">
    <property type="entry name" value="Pkinase"/>
    <property type="match status" value="1"/>
</dbReference>
<dbReference type="PROSITE" id="PS50011">
    <property type="entry name" value="PROTEIN_KINASE_DOM"/>
    <property type="match status" value="1"/>
</dbReference>
<evidence type="ECO:0000256" key="4">
    <source>
        <dbReference type="ARBA" id="ARBA00022777"/>
    </source>
</evidence>
<name>A0ABQ9IP05_9NEOP</name>
<dbReference type="InterPro" id="IPR000719">
    <property type="entry name" value="Prot_kinase_dom"/>
</dbReference>
<evidence type="ECO:0000256" key="1">
    <source>
        <dbReference type="ARBA" id="ARBA00022527"/>
    </source>
</evidence>
<dbReference type="Gene3D" id="1.10.510.10">
    <property type="entry name" value="Transferase(Phosphotransferase) domain 1"/>
    <property type="match status" value="2"/>
</dbReference>
<dbReference type="InterPro" id="IPR011009">
    <property type="entry name" value="Kinase-like_dom_sf"/>
</dbReference>
<keyword evidence="2" id="KW-0808">Transferase</keyword>
<proteinExistence type="predicted"/>
<evidence type="ECO:0000256" key="2">
    <source>
        <dbReference type="ARBA" id="ARBA00022679"/>
    </source>
</evidence>
<gene>
    <name evidence="8" type="ORF">PR048_003736</name>
</gene>
<keyword evidence="5" id="KW-0067">ATP-binding</keyword>
<keyword evidence="1" id="KW-0723">Serine/threonine-protein kinase</keyword>
<keyword evidence="3" id="KW-0547">Nucleotide-binding</keyword>
<reference evidence="8 9" key="1">
    <citation type="submission" date="2023-02" db="EMBL/GenBank/DDBJ databases">
        <title>LHISI_Scaffold_Assembly.</title>
        <authorList>
            <person name="Stuart O.P."/>
            <person name="Cleave R."/>
            <person name="Magrath M.J.L."/>
            <person name="Mikheyev A.S."/>
        </authorList>
    </citation>
    <scope>NUCLEOTIDE SEQUENCE [LARGE SCALE GENOMIC DNA]</scope>
    <source>
        <strain evidence="8">Daus_M_001</strain>
        <tissue evidence="8">Leg muscle</tissue>
    </source>
</reference>
<keyword evidence="4" id="KW-0418">Kinase</keyword>
<evidence type="ECO:0000313" key="8">
    <source>
        <dbReference type="EMBL" id="KAJ8898376.1"/>
    </source>
</evidence>
<dbReference type="PROSITE" id="PS00108">
    <property type="entry name" value="PROTEIN_KINASE_ST"/>
    <property type="match status" value="1"/>
</dbReference>
<evidence type="ECO:0000256" key="6">
    <source>
        <dbReference type="SAM" id="MobiDB-lite"/>
    </source>
</evidence>